<dbReference type="CDD" id="cd02955">
    <property type="entry name" value="SSP411"/>
    <property type="match status" value="1"/>
</dbReference>
<dbReference type="InterPro" id="IPR008928">
    <property type="entry name" value="6-hairpin_glycosidase_sf"/>
</dbReference>
<protein>
    <recommendedName>
        <fullName evidence="1">Spermatogenesis-associated protein 20-like TRX domain-containing protein</fullName>
    </recommendedName>
</protein>
<dbReference type="PANTHER" id="PTHR42899">
    <property type="entry name" value="SPERMATOGENESIS-ASSOCIATED PROTEIN 20"/>
    <property type="match status" value="1"/>
</dbReference>
<dbReference type="Gene3D" id="3.40.30.10">
    <property type="entry name" value="Glutaredoxin"/>
    <property type="match status" value="1"/>
</dbReference>
<accession>A0A259TX51</accession>
<dbReference type="Proteomes" id="UP000216446">
    <property type="component" value="Unassembled WGS sequence"/>
</dbReference>
<proteinExistence type="predicted"/>
<dbReference type="InterPro" id="IPR004879">
    <property type="entry name" value="Ssp411-like_TRX"/>
</dbReference>
<dbReference type="InterPro" id="IPR024705">
    <property type="entry name" value="Ssp411"/>
</dbReference>
<evidence type="ECO:0000313" key="3">
    <source>
        <dbReference type="Proteomes" id="UP000216446"/>
    </source>
</evidence>
<gene>
    <name evidence="2" type="ORF">BSZ36_03485</name>
</gene>
<dbReference type="Pfam" id="PF03190">
    <property type="entry name" value="Thioredox_DsbH"/>
    <property type="match status" value="1"/>
</dbReference>
<name>A0A259TX51_9BACT</name>
<reference evidence="2" key="1">
    <citation type="submission" date="2016-11" db="EMBL/GenBank/DDBJ databases">
        <title>Study of marine rhodopsin-containing bacteria.</title>
        <authorList>
            <person name="Yoshizawa S."/>
            <person name="Kumagai Y."/>
            <person name="Kogure K."/>
        </authorList>
    </citation>
    <scope>NUCLEOTIDE SEQUENCE [LARGE SCALE GENOMIC DNA]</scope>
    <source>
        <strain evidence="2">SG-29</strain>
    </source>
</reference>
<dbReference type="InParanoid" id="A0A259TX51"/>
<dbReference type="SUPFAM" id="SSF48208">
    <property type="entry name" value="Six-hairpin glycosidases"/>
    <property type="match status" value="1"/>
</dbReference>
<comment type="caution">
    <text evidence="2">The sequence shown here is derived from an EMBL/GenBank/DDBJ whole genome shotgun (WGS) entry which is preliminary data.</text>
</comment>
<dbReference type="Gene3D" id="1.50.10.10">
    <property type="match status" value="1"/>
</dbReference>
<dbReference type="PIRSF" id="PIRSF006402">
    <property type="entry name" value="UCP006402_thioredoxin"/>
    <property type="match status" value="1"/>
</dbReference>
<dbReference type="InterPro" id="IPR012341">
    <property type="entry name" value="6hp_glycosidase-like_sf"/>
</dbReference>
<dbReference type="PANTHER" id="PTHR42899:SF1">
    <property type="entry name" value="SPERMATOGENESIS-ASSOCIATED PROTEIN 20"/>
    <property type="match status" value="1"/>
</dbReference>
<feature type="domain" description="Spermatogenesis-associated protein 20-like TRX" evidence="1">
    <location>
        <begin position="6"/>
        <end position="164"/>
    </location>
</feature>
<organism evidence="2 3">
    <name type="scientific">Rubricoccus marinus</name>
    <dbReference type="NCBI Taxonomy" id="716817"/>
    <lineage>
        <taxon>Bacteria</taxon>
        <taxon>Pseudomonadati</taxon>
        <taxon>Rhodothermota</taxon>
        <taxon>Rhodothermia</taxon>
        <taxon>Rhodothermales</taxon>
        <taxon>Rubricoccaceae</taxon>
        <taxon>Rubricoccus</taxon>
    </lineage>
</organism>
<dbReference type="RefSeq" id="WP_094546050.1">
    <property type="nucleotide sequence ID" value="NZ_MQWB01000001.1"/>
</dbReference>
<dbReference type="EMBL" id="MQWB01000001">
    <property type="protein sequence ID" value="OZC02128.1"/>
    <property type="molecule type" value="Genomic_DNA"/>
</dbReference>
<sequence length="705" mass="76649">MTPEHTNRLASEKSPYLLQHAHNPVDWWPWGDEAFAEADARGVPVFLSVGYATCHWCHVMEEESFEDAEAAAALNRAFVCVKVDREERPDVDGVYMAAALALNGHGGWPLTALLVPHTREPFYVGTYLPKESRGGRIGVIDLAERVTGLWRDDRANVLASAGKVGGIISTILAENEPGDAITQDDLTRAVGLLGRSFDPANGGFGAQPKFPTPHNLLFLLREGRRTGNAEATRMAHRTLQAIARGGITDHAGGGVHRYSTDRRWLLPHFEKMLYDQAGLALAWTEAWQASGDRDETRDDEMKRAAEATLDYVLCDLRLASGAFASAEDADSLDARGKREEGAFYVWTETELADILGAETLEFAREAFGTYPEGNFLDEATRVRTGGIVLHLPEPEAPLAERLGMTPEAFRLRRRDLLDRLLDARASRPRPLLDDKVLADWNGLAIAALAVAARVFDRSDYAEAASRAADFVLREMRTPEAGLLHRWREGEAAVDGFLDDYAFMAWGLLELYQTTFDAARLQTALDLHRQTRERFEDASGGYFLTEAGTPGLLVRQKALDDGALPSGNAVAAMNGIRLAQLTGDRETENAALAALSADARIRAHPTGHTFHLLAAQLALGPAPEVVLAVDEASGGEEMTRAIRGVYAPGALLLKRSEPLAEIAPFTAEQTARDGLATAYVCERGACQAPTTSAPEAARTLDALHGG</sequence>
<evidence type="ECO:0000259" key="1">
    <source>
        <dbReference type="Pfam" id="PF03190"/>
    </source>
</evidence>
<dbReference type="GO" id="GO:0005975">
    <property type="term" value="P:carbohydrate metabolic process"/>
    <property type="evidence" value="ECO:0007669"/>
    <property type="project" value="InterPro"/>
</dbReference>
<dbReference type="OrthoDB" id="9762614at2"/>
<dbReference type="AlphaFoldDB" id="A0A259TX51"/>
<dbReference type="InterPro" id="IPR036249">
    <property type="entry name" value="Thioredoxin-like_sf"/>
</dbReference>
<dbReference type="SUPFAM" id="SSF52833">
    <property type="entry name" value="Thioredoxin-like"/>
    <property type="match status" value="1"/>
</dbReference>
<evidence type="ECO:0000313" key="2">
    <source>
        <dbReference type="EMBL" id="OZC02128.1"/>
    </source>
</evidence>
<keyword evidence="3" id="KW-1185">Reference proteome</keyword>